<sequence length="549" mass="62308">MAFFKIHLTEKVKGILLVVGFGALAFASYLTRTHLTSKFNFKKTKKPNQSKIQFKTIIENLSKLPHISSEFEKDVLFDSLFELRVALDKYEISSEELLITYFHRLKKALKHNCISDLSLEQALLQAKILDRELKYETKRGIFHGIPISVKENISVRGMKSSICNKNLVYTQDSLIIEALRQQGAIFYISGSMPEDIRLYETDNSFTGKATNPFSHYRTTGDSSDAALIVLGCAPLTISSDLNGSIRVSASYCGLFGLRATSKRISQLGQDGLFKDFPGLSVGIGPMGKSTDDCAAFMKAVCSDYVYQRDMSIPRIPWDEKAYKDSRKLKIGYIESNKYWPLPSCMEAAIYIAKVALEDHEFVKIELPDMETINELFSSIFMSSNDANIYPKKAKSLTHHEKDSFLSKSANLHSSHDYVKNLIKIEKIKQEFFKKWAQEGIDVIIAPYPVPATILDSCEDLFPSFAYVTFFNLLDCPAGNVPVDCVRQNEQIYEETSEKWTKVMKDNMRNSIGMPLGVQVIAPPYREELCLNVMKQIEEKTLFWKKVNIN</sequence>
<evidence type="ECO:0000259" key="3">
    <source>
        <dbReference type="Pfam" id="PF01425"/>
    </source>
</evidence>
<dbReference type="Proteomes" id="UP001162131">
    <property type="component" value="Unassembled WGS sequence"/>
</dbReference>
<dbReference type="EMBL" id="CAJZBQ010000017">
    <property type="protein sequence ID" value="CAG9316893.1"/>
    <property type="molecule type" value="Genomic_DNA"/>
</dbReference>
<dbReference type="AlphaFoldDB" id="A0AAU9IQX8"/>
<evidence type="ECO:0000256" key="2">
    <source>
        <dbReference type="SAM" id="Phobius"/>
    </source>
</evidence>
<dbReference type="InterPro" id="IPR023631">
    <property type="entry name" value="Amidase_dom"/>
</dbReference>
<dbReference type="Pfam" id="PF01425">
    <property type="entry name" value="Amidase"/>
    <property type="match status" value="1"/>
</dbReference>
<feature type="active site" description="Acyl-ester intermediate" evidence="1">
    <location>
        <position position="244"/>
    </location>
</feature>
<name>A0AAU9IQX8_9CILI</name>
<feature type="domain" description="Amidase" evidence="3">
    <location>
        <begin position="96"/>
        <end position="530"/>
    </location>
</feature>
<dbReference type="InterPro" id="IPR036928">
    <property type="entry name" value="AS_sf"/>
</dbReference>
<dbReference type="PANTHER" id="PTHR45847:SF6">
    <property type="entry name" value="FATTY ACID AMIDE HYDROLASE"/>
    <property type="match status" value="1"/>
</dbReference>
<keyword evidence="2" id="KW-0812">Transmembrane</keyword>
<dbReference type="SUPFAM" id="SSF75304">
    <property type="entry name" value="Amidase signature (AS) enzymes"/>
    <property type="match status" value="1"/>
</dbReference>
<keyword evidence="2" id="KW-0472">Membrane</keyword>
<protein>
    <recommendedName>
        <fullName evidence="3">Amidase domain-containing protein</fullName>
    </recommendedName>
</protein>
<evidence type="ECO:0000313" key="4">
    <source>
        <dbReference type="EMBL" id="CAG9316893.1"/>
    </source>
</evidence>
<dbReference type="GO" id="GO:0004040">
    <property type="term" value="F:amidase activity"/>
    <property type="evidence" value="ECO:0007669"/>
    <property type="project" value="TreeGrafter"/>
</dbReference>
<dbReference type="PIRSF" id="PIRSF001221">
    <property type="entry name" value="Amidase_fungi"/>
    <property type="match status" value="1"/>
</dbReference>
<evidence type="ECO:0000256" key="1">
    <source>
        <dbReference type="PIRSR" id="PIRSR001221-1"/>
    </source>
</evidence>
<dbReference type="GO" id="GO:0009062">
    <property type="term" value="P:fatty acid catabolic process"/>
    <property type="evidence" value="ECO:0007669"/>
    <property type="project" value="TreeGrafter"/>
</dbReference>
<feature type="active site" description="Charge relay system" evidence="1">
    <location>
        <position position="150"/>
    </location>
</feature>
<keyword evidence="2" id="KW-1133">Transmembrane helix</keyword>
<dbReference type="PANTHER" id="PTHR45847">
    <property type="entry name" value="FATTY ACID AMIDE HYDROLASE"/>
    <property type="match status" value="1"/>
</dbReference>
<organism evidence="4 5">
    <name type="scientific">Blepharisma stoltei</name>
    <dbReference type="NCBI Taxonomy" id="1481888"/>
    <lineage>
        <taxon>Eukaryota</taxon>
        <taxon>Sar</taxon>
        <taxon>Alveolata</taxon>
        <taxon>Ciliophora</taxon>
        <taxon>Postciliodesmatophora</taxon>
        <taxon>Heterotrichea</taxon>
        <taxon>Heterotrichida</taxon>
        <taxon>Blepharismidae</taxon>
        <taxon>Blepharisma</taxon>
    </lineage>
</organism>
<dbReference type="InterPro" id="IPR052096">
    <property type="entry name" value="Endocannabinoid_amidase"/>
</dbReference>
<gene>
    <name evidence="4" type="ORF">BSTOLATCC_MIC17525</name>
</gene>
<dbReference type="Gene3D" id="3.90.1300.10">
    <property type="entry name" value="Amidase signature (AS) domain"/>
    <property type="match status" value="1"/>
</dbReference>
<proteinExistence type="predicted"/>
<keyword evidence="5" id="KW-1185">Reference proteome</keyword>
<dbReference type="GO" id="GO:0017064">
    <property type="term" value="F:fatty acid amide hydrolase activity"/>
    <property type="evidence" value="ECO:0007669"/>
    <property type="project" value="TreeGrafter"/>
</dbReference>
<reference evidence="4" key="1">
    <citation type="submission" date="2021-09" db="EMBL/GenBank/DDBJ databases">
        <authorList>
            <consortium name="AG Swart"/>
            <person name="Singh M."/>
            <person name="Singh A."/>
            <person name="Seah K."/>
            <person name="Emmerich C."/>
        </authorList>
    </citation>
    <scope>NUCLEOTIDE SEQUENCE</scope>
    <source>
        <strain evidence="4">ATCC30299</strain>
    </source>
</reference>
<comment type="caution">
    <text evidence="4">The sequence shown here is derived from an EMBL/GenBank/DDBJ whole genome shotgun (WGS) entry which is preliminary data.</text>
</comment>
<feature type="active site" description="Charge relay system" evidence="1">
    <location>
        <position position="222"/>
    </location>
</feature>
<feature type="transmembrane region" description="Helical" evidence="2">
    <location>
        <begin position="12"/>
        <end position="30"/>
    </location>
</feature>
<accession>A0AAU9IQX8</accession>
<evidence type="ECO:0000313" key="5">
    <source>
        <dbReference type="Proteomes" id="UP001162131"/>
    </source>
</evidence>